<reference evidence="1 2" key="1">
    <citation type="submission" date="2020-08" db="EMBL/GenBank/DDBJ databases">
        <title>Genomic Encyclopedia of Type Strains, Phase IV (KMG-IV): sequencing the most valuable type-strain genomes for metagenomic binning, comparative biology and taxonomic classification.</title>
        <authorList>
            <person name="Goeker M."/>
        </authorList>
    </citation>
    <scope>NUCLEOTIDE SEQUENCE [LARGE SCALE GENOMIC DNA]</scope>
    <source>
        <strain evidence="1 2">DSM 105074</strain>
    </source>
</reference>
<organism evidence="1 2">
    <name type="scientific">Rhabdobacter roseus</name>
    <dbReference type="NCBI Taxonomy" id="1655419"/>
    <lineage>
        <taxon>Bacteria</taxon>
        <taxon>Pseudomonadati</taxon>
        <taxon>Bacteroidota</taxon>
        <taxon>Cytophagia</taxon>
        <taxon>Cytophagales</taxon>
        <taxon>Cytophagaceae</taxon>
        <taxon>Rhabdobacter</taxon>
    </lineage>
</organism>
<comment type="caution">
    <text evidence="1">The sequence shown here is derived from an EMBL/GenBank/DDBJ whole genome shotgun (WGS) entry which is preliminary data.</text>
</comment>
<name>A0A840TLA9_9BACT</name>
<evidence type="ECO:0000313" key="2">
    <source>
        <dbReference type="Proteomes" id="UP000557307"/>
    </source>
</evidence>
<sequence>MDKTNLKEFVRSTAVLWNEHKKREALYIEAMKKDGLGTLRRVCNQGHFSALLFQKEIQWIYDYFKCNLTDCDLRDGFGLLNENKGMLGQVEDKTVVANVLKDTEFATLRKYQKMLKTVDADSEAARILREHMERIVDLYERLTKETTTPLLPTWSQPVQKVAY</sequence>
<dbReference type="EMBL" id="JACHGF010000003">
    <property type="protein sequence ID" value="MBB5284204.1"/>
    <property type="molecule type" value="Genomic_DNA"/>
</dbReference>
<gene>
    <name evidence="1" type="ORF">HNQ92_002347</name>
</gene>
<evidence type="ECO:0000313" key="1">
    <source>
        <dbReference type="EMBL" id="MBB5284204.1"/>
    </source>
</evidence>
<protein>
    <recommendedName>
        <fullName evidence="3">DUF2383 domain-containing protein</fullName>
    </recommendedName>
</protein>
<accession>A0A840TLA9</accession>
<keyword evidence="2" id="KW-1185">Reference proteome</keyword>
<proteinExistence type="predicted"/>
<evidence type="ECO:0008006" key="3">
    <source>
        <dbReference type="Google" id="ProtNLM"/>
    </source>
</evidence>
<dbReference type="RefSeq" id="WP_184174159.1">
    <property type="nucleotide sequence ID" value="NZ_JACHGF010000003.1"/>
</dbReference>
<dbReference type="Proteomes" id="UP000557307">
    <property type="component" value="Unassembled WGS sequence"/>
</dbReference>
<dbReference type="AlphaFoldDB" id="A0A840TLA9"/>